<evidence type="ECO:0000256" key="2">
    <source>
        <dbReference type="ARBA" id="ARBA00022448"/>
    </source>
</evidence>
<evidence type="ECO:0000256" key="7">
    <source>
        <dbReference type="SAM" id="Phobius"/>
    </source>
</evidence>
<accession>A0A4Q2UVC4</accession>
<evidence type="ECO:0000313" key="9">
    <source>
        <dbReference type="EMBL" id="RYC71780.1"/>
    </source>
</evidence>
<evidence type="ECO:0000256" key="3">
    <source>
        <dbReference type="ARBA" id="ARBA00022475"/>
    </source>
</evidence>
<evidence type="ECO:0000256" key="5">
    <source>
        <dbReference type="ARBA" id="ARBA00022989"/>
    </source>
</evidence>
<keyword evidence="3" id="KW-1003">Cell membrane</keyword>
<feature type="transmembrane region" description="Helical" evidence="7">
    <location>
        <begin position="334"/>
        <end position="358"/>
    </location>
</feature>
<dbReference type="Pfam" id="PF02687">
    <property type="entry name" value="FtsX"/>
    <property type="match status" value="1"/>
</dbReference>
<evidence type="ECO:0000313" key="10">
    <source>
        <dbReference type="Proteomes" id="UP000290407"/>
    </source>
</evidence>
<feature type="transmembrane region" description="Helical" evidence="7">
    <location>
        <begin position="248"/>
        <end position="273"/>
    </location>
</feature>
<dbReference type="AlphaFoldDB" id="A0A4Q2UVC4"/>
<keyword evidence="4 7" id="KW-0812">Transmembrane</keyword>
<dbReference type="PANTHER" id="PTHR43738:SF1">
    <property type="entry name" value="HEMIN TRANSPORT SYSTEM PERMEASE PROTEIN HRTB-RELATED"/>
    <property type="match status" value="1"/>
</dbReference>
<name>A0A4Q2UVC4_9BACT</name>
<comment type="caution">
    <text evidence="9">The sequence shown here is derived from an EMBL/GenBank/DDBJ whole genome shotgun (WGS) entry which is preliminary data.</text>
</comment>
<organism evidence="9 10">
    <name type="scientific">Spirosoma sordidisoli</name>
    <dbReference type="NCBI Taxonomy" id="2502893"/>
    <lineage>
        <taxon>Bacteria</taxon>
        <taxon>Pseudomonadati</taxon>
        <taxon>Bacteroidota</taxon>
        <taxon>Cytophagia</taxon>
        <taxon>Cytophagales</taxon>
        <taxon>Cytophagaceae</taxon>
        <taxon>Spirosoma</taxon>
    </lineage>
</organism>
<dbReference type="EMBL" id="SBLB01000001">
    <property type="protein sequence ID" value="RYC71780.1"/>
    <property type="molecule type" value="Genomic_DNA"/>
</dbReference>
<protein>
    <submittedName>
        <fullName evidence="9">FtsX-like permease family protein</fullName>
    </submittedName>
</protein>
<evidence type="ECO:0000256" key="6">
    <source>
        <dbReference type="ARBA" id="ARBA00023136"/>
    </source>
</evidence>
<keyword evidence="10" id="KW-1185">Reference proteome</keyword>
<gene>
    <name evidence="9" type="ORF">EQG79_06540</name>
</gene>
<keyword evidence="5 7" id="KW-1133">Transmembrane helix</keyword>
<reference evidence="9 10" key="1">
    <citation type="submission" date="2019-01" db="EMBL/GenBank/DDBJ databases">
        <title>Spirosoma flava sp. nov., a propanil-degrading bacterium isolated from herbicide-contaminated soil.</title>
        <authorList>
            <person name="Zhang L."/>
            <person name="Jiang J.-D."/>
        </authorList>
    </citation>
    <scope>NUCLEOTIDE SEQUENCE [LARGE SCALE GENOMIC DNA]</scope>
    <source>
        <strain evidence="9 10">TY50</strain>
    </source>
</reference>
<comment type="subcellular location">
    <subcellularLocation>
        <location evidence="1">Cell membrane</location>
        <topology evidence="1">Multi-pass membrane protein</topology>
    </subcellularLocation>
</comment>
<keyword evidence="6 7" id="KW-0472">Membrane</keyword>
<dbReference type="RefSeq" id="WP_129600768.1">
    <property type="nucleotide sequence ID" value="NZ_SBLB01000001.1"/>
</dbReference>
<feature type="transmembrane region" description="Helical" evidence="7">
    <location>
        <begin position="294"/>
        <end position="314"/>
    </location>
</feature>
<proteinExistence type="predicted"/>
<evidence type="ECO:0000256" key="1">
    <source>
        <dbReference type="ARBA" id="ARBA00004651"/>
    </source>
</evidence>
<evidence type="ECO:0000256" key="4">
    <source>
        <dbReference type="ARBA" id="ARBA00022692"/>
    </source>
</evidence>
<evidence type="ECO:0000259" key="8">
    <source>
        <dbReference type="Pfam" id="PF02687"/>
    </source>
</evidence>
<dbReference type="GO" id="GO:0005886">
    <property type="term" value="C:plasma membrane"/>
    <property type="evidence" value="ECO:0007669"/>
    <property type="project" value="UniProtKB-SubCell"/>
</dbReference>
<feature type="domain" description="ABC3 transporter permease C-terminal" evidence="8">
    <location>
        <begin position="254"/>
        <end position="366"/>
    </location>
</feature>
<dbReference type="Proteomes" id="UP000290407">
    <property type="component" value="Unassembled WGS sequence"/>
</dbReference>
<sequence length="372" mass="40070">MFRTAYRFLKYDKAKSIGTVVGITLSVFLVGQQSGVFLFLTNSIINVVNSNKQYIWLVDESTTDANKTVPLDVRIGRQVTSIAGVRRVHEVVISAGSVKRLNGKTAGLSLIGVQAPTYVGLWNLEPGVSPARLLTDGALFMDVFSENLGDVKTGETFEFNGKRVYKAGQTRGTQGLGIDYAFTTIERARSLTGFSPNKVSFFLVEAQPGADPAAVVKRINGSIAGVRAWTGDAFADSTFTQAVVSGGFAATFGFLIIFAIIAGFVIIGLTLYSAANERIQDYGTLKAIGAANGYITRLILLQAMLMAVIGYAIGRIFVEGFRLLLMSIGSNFSFSAWLEVGFISITLFIALGGSLFAIRRITSLEPASVFRR</sequence>
<dbReference type="InterPro" id="IPR051125">
    <property type="entry name" value="ABC-4/HrtB_transporter"/>
</dbReference>
<dbReference type="PANTHER" id="PTHR43738">
    <property type="entry name" value="ABC TRANSPORTER, MEMBRANE PROTEIN"/>
    <property type="match status" value="1"/>
</dbReference>
<keyword evidence="2" id="KW-0813">Transport</keyword>
<dbReference type="InterPro" id="IPR003838">
    <property type="entry name" value="ABC3_permease_C"/>
</dbReference>